<protein>
    <submittedName>
        <fullName evidence="5">Diguanylate cyclase</fullName>
        <ecNumber evidence="5">2.7.7.65</ecNumber>
    </submittedName>
</protein>
<dbReference type="SMART" id="SM00091">
    <property type="entry name" value="PAS"/>
    <property type="match status" value="1"/>
</dbReference>
<keyword evidence="6" id="KW-1185">Reference proteome</keyword>
<dbReference type="CDD" id="cd01949">
    <property type="entry name" value="GGDEF"/>
    <property type="match status" value="1"/>
</dbReference>
<dbReference type="SUPFAM" id="SSF55785">
    <property type="entry name" value="PYP-like sensor domain (PAS domain)"/>
    <property type="match status" value="1"/>
</dbReference>
<evidence type="ECO:0000313" key="5">
    <source>
        <dbReference type="EMBL" id="MET7013718.1"/>
    </source>
</evidence>
<dbReference type="NCBIfam" id="TIGR00254">
    <property type="entry name" value="GGDEF"/>
    <property type="match status" value="1"/>
</dbReference>
<dbReference type="PROSITE" id="PS50112">
    <property type="entry name" value="PAS"/>
    <property type="match status" value="1"/>
</dbReference>
<dbReference type="InterPro" id="IPR000160">
    <property type="entry name" value="GGDEF_dom"/>
</dbReference>
<sequence>MKSRLIATLVQHLGSHLGFMVFVLLFVTGVAASTAYTVYRMRVEALAQHVAIATVQARAIEDHLTQSLVLLDQTVINASQMNSGEASWSFEGVLRNAPALRSISLLDDKQRIMFSSNPANVGIRVGADDYLPPGPENCDLLRIGRPWSGRDFASGAPIRTLQPADLSASGFIPLLRCVRRGDQVITVAVALNPDYFINYYSARLAGEVGLVDVLRYDGIQLMSTDEQFLPGEQRQDERFLTRISEIESGSFEQVLHGDQTVISAFRASRLFPLVVVLNVWRKHALATWAAESQRLLLMVAPVLLAVLVLATWLYVHLRRVGALQAEARQRDRDRLAATVFTHSREGIVIANADVRIVDVNEAFTRITGYSREDALGKNPRLLSSGQHSREFYVEVWRKLLGEGYWFGEFWNRRKNGELFVSQITISAVRGSRGEIQNFVSLFSDITPMKERQLQLEHIAHHDTLTRLPNRALLADRLRQAMVHSQRRGQLLALVFVDLDGFKAVNDSYGHDVGDVLLITLAERMRIALREGDTLARIGGDEFVVILVDLEQRQDCEPVLERLLQAAAAPVQERKRVLQVSASAGVTFYPQAGVDADQLIHQADQAMYLAKQAGKNCYRIYDEEEFVRA</sequence>
<feature type="transmembrane region" description="Helical" evidence="1">
    <location>
        <begin position="295"/>
        <end position="315"/>
    </location>
</feature>
<keyword evidence="1" id="KW-0812">Transmembrane</keyword>
<dbReference type="InterPro" id="IPR000014">
    <property type="entry name" value="PAS"/>
</dbReference>
<keyword evidence="5" id="KW-0808">Transferase</keyword>
<evidence type="ECO:0000256" key="1">
    <source>
        <dbReference type="SAM" id="Phobius"/>
    </source>
</evidence>
<feature type="domain" description="PAC" evidence="3">
    <location>
        <begin position="405"/>
        <end position="457"/>
    </location>
</feature>
<feature type="transmembrane region" description="Helical" evidence="1">
    <location>
        <begin position="17"/>
        <end position="39"/>
    </location>
</feature>
<comment type="caution">
    <text evidence="5">The sequence shown here is derived from an EMBL/GenBank/DDBJ whole genome shotgun (WGS) entry which is preliminary data.</text>
</comment>
<dbReference type="SUPFAM" id="SSF55073">
    <property type="entry name" value="Nucleotide cyclase"/>
    <property type="match status" value="1"/>
</dbReference>
<dbReference type="InterPro" id="IPR000700">
    <property type="entry name" value="PAS-assoc_C"/>
</dbReference>
<dbReference type="Gene3D" id="3.30.70.270">
    <property type="match status" value="1"/>
</dbReference>
<dbReference type="Gene3D" id="3.30.450.20">
    <property type="entry name" value="PAS domain"/>
    <property type="match status" value="1"/>
</dbReference>
<dbReference type="PROSITE" id="PS50113">
    <property type="entry name" value="PAC"/>
    <property type="match status" value="1"/>
</dbReference>
<dbReference type="Pfam" id="PF13426">
    <property type="entry name" value="PAS_9"/>
    <property type="match status" value="1"/>
</dbReference>
<dbReference type="PANTHER" id="PTHR46663">
    <property type="entry name" value="DIGUANYLATE CYCLASE DGCT-RELATED"/>
    <property type="match status" value="1"/>
</dbReference>
<evidence type="ECO:0000259" key="4">
    <source>
        <dbReference type="PROSITE" id="PS50887"/>
    </source>
</evidence>
<dbReference type="NCBIfam" id="TIGR00229">
    <property type="entry name" value="sensory_box"/>
    <property type="match status" value="1"/>
</dbReference>
<dbReference type="InterPro" id="IPR035965">
    <property type="entry name" value="PAS-like_dom_sf"/>
</dbReference>
<keyword evidence="1" id="KW-0472">Membrane</keyword>
<accession>A0ABV2TIH4</accession>
<dbReference type="EMBL" id="JBEWZI010000004">
    <property type="protein sequence ID" value="MET7013718.1"/>
    <property type="molecule type" value="Genomic_DNA"/>
</dbReference>
<keyword evidence="1" id="KW-1133">Transmembrane helix</keyword>
<proteinExistence type="predicted"/>
<dbReference type="GO" id="GO:0052621">
    <property type="term" value="F:diguanylate cyclase activity"/>
    <property type="evidence" value="ECO:0007669"/>
    <property type="project" value="UniProtKB-EC"/>
</dbReference>
<name>A0ABV2TIH4_9RHOO</name>
<gene>
    <name evidence="5" type="ORF">ABXR19_05925</name>
</gene>
<feature type="domain" description="GGDEF" evidence="4">
    <location>
        <begin position="489"/>
        <end position="622"/>
    </location>
</feature>
<dbReference type="EC" id="2.7.7.65" evidence="5"/>
<dbReference type="InterPro" id="IPR052163">
    <property type="entry name" value="DGC-Regulatory_Protein"/>
</dbReference>
<reference evidence="5 6" key="1">
    <citation type="submission" date="2024-07" db="EMBL/GenBank/DDBJ databases">
        <title>Uliginosibacterium flavum JJ3220;KACC:17644.</title>
        <authorList>
            <person name="Kim M.K."/>
        </authorList>
    </citation>
    <scope>NUCLEOTIDE SEQUENCE [LARGE SCALE GENOMIC DNA]</scope>
    <source>
        <strain evidence="5 6">KACC:17644</strain>
    </source>
</reference>
<evidence type="ECO:0000259" key="2">
    <source>
        <dbReference type="PROSITE" id="PS50112"/>
    </source>
</evidence>
<dbReference type="CDD" id="cd00130">
    <property type="entry name" value="PAS"/>
    <property type="match status" value="1"/>
</dbReference>
<dbReference type="PANTHER" id="PTHR46663:SF3">
    <property type="entry name" value="SLL0267 PROTEIN"/>
    <property type="match status" value="1"/>
</dbReference>
<dbReference type="PROSITE" id="PS50887">
    <property type="entry name" value="GGDEF"/>
    <property type="match status" value="1"/>
</dbReference>
<evidence type="ECO:0000313" key="6">
    <source>
        <dbReference type="Proteomes" id="UP001549691"/>
    </source>
</evidence>
<keyword evidence="5" id="KW-0548">Nucleotidyltransferase</keyword>
<dbReference type="Pfam" id="PF00990">
    <property type="entry name" value="GGDEF"/>
    <property type="match status" value="1"/>
</dbReference>
<dbReference type="Proteomes" id="UP001549691">
    <property type="component" value="Unassembled WGS sequence"/>
</dbReference>
<dbReference type="SMART" id="SM00267">
    <property type="entry name" value="GGDEF"/>
    <property type="match status" value="1"/>
</dbReference>
<dbReference type="InterPro" id="IPR043128">
    <property type="entry name" value="Rev_trsase/Diguanyl_cyclase"/>
</dbReference>
<dbReference type="InterPro" id="IPR029787">
    <property type="entry name" value="Nucleotide_cyclase"/>
</dbReference>
<evidence type="ECO:0000259" key="3">
    <source>
        <dbReference type="PROSITE" id="PS50113"/>
    </source>
</evidence>
<organism evidence="5 6">
    <name type="scientific">Uliginosibacterium flavum</name>
    <dbReference type="NCBI Taxonomy" id="1396831"/>
    <lineage>
        <taxon>Bacteria</taxon>
        <taxon>Pseudomonadati</taxon>
        <taxon>Pseudomonadota</taxon>
        <taxon>Betaproteobacteria</taxon>
        <taxon>Rhodocyclales</taxon>
        <taxon>Zoogloeaceae</taxon>
        <taxon>Uliginosibacterium</taxon>
    </lineage>
</organism>
<feature type="domain" description="PAS" evidence="2">
    <location>
        <begin position="332"/>
        <end position="378"/>
    </location>
</feature>